<name>A0A8S3DW06_9BILA</name>
<proteinExistence type="predicted"/>
<feature type="non-terminal residue" evidence="1">
    <location>
        <position position="61"/>
    </location>
</feature>
<reference evidence="1" key="1">
    <citation type="submission" date="2021-02" db="EMBL/GenBank/DDBJ databases">
        <authorList>
            <person name="Nowell W R."/>
        </authorList>
    </citation>
    <scope>NUCLEOTIDE SEQUENCE</scope>
</reference>
<comment type="caution">
    <text evidence="1">The sequence shown here is derived from an EMBL/GenBank/DDBJ whole genome shotgun (WGS) entry which is preliminary data.</text>
</comment>
<accession>A0A8S3DW06</accession>
<dbReference type="AlphaFoldDB" id="A0A8S3DW06"/>
<evidence type="ECO:0000313" key="2">
    <source>
        <dbReference type="Proteomes" id="UP000681720"/>
    </source>
</evidence>
<evidence type="ECO:0000313" key="1">
    <source>
        <dbReference type="EMBL" id="CAF5009933.1"/>
    </source>
</evidence>
<dbReference type="EMBL" id="CAJOBJ010210652">
    <property type="protein sequence ID" value="CAF5009933.1"/>
    <property type="molecule type" value="Genomic_DNA"/>
</dbReference>
<sequence>MIAATLSPLQTYDDNHSSFSALTRSDGFIVRINECYFVPKQDENNIDRALVSPEYDILFIE</sequence>
<organism evidence="1 2">
    <name type="scientific">Rotaria magnacalcarata</name>
    <dbReference type="NCBI Taxonomy" id="392030"/>
    <lineage>
        <taxon>Eukaryota</taxon>
        <taxon>Metazoa</taxon>
        <taxon>Spiralia</taxon>
        <taxon>Gnathifera</taxon>
        <taxon>Rotifera</taxon>
        <taxon>Eurotatoria</taxon>
        <taxon>Bdelloidea</taxon>
        <taxon>Philodinida</taxon>
        <taxon>Philodinidae</taxon>
        <taxon>Rotaria</taxon>
    </lineage>
</organism>
<dbReference type="Proteomes" id="UP000681720">
    <property type="component" value="Unassembled WGS sequence"/>
</dbReference>
<gene>
    <name evidence="1" type="ORF">GIL414_LOCUS57802</name>
</gene>
<protein>
    <submittedName>
        <fullName evidence="1">Uncharacterized protein</fullName>
    </submittedName>
</protein>